<dbReference type="GeneID" id="19974382"/>
<dbReference type="SUPFAM" id="SSF51735">
    <property type="entry name" value="NAD(P)-binding Rossmann-fold domains"/>
    <property type="match status" value="1"/>
</dbReference>
<evidence type="ECO:0000259" key="1">
    <source>
        <dbReference type="Pfam" id="PF13460"/>
    </source>
</evidence>
<dbReference type="RefSeq" id="XP_008719590.1">
    <property type="nucleotide sequence ID" value="XM_008721368.1"/>
</dbReference>
<dbReference type="PANTHER" id="PTHR48079:SF6">
    <property type="entry name" value="NAD(P)-BINDING DOMAIN-CONTAINING PROTEIN-RELATED"/>
    <property type="match status" value="1"/>
</dbReference>
<dbReference type="PANTHER" id="PTHR48079">
    <property type="entry name" value="PROTEIN YEEZ"/>
    <property type="match status" value="1"/>
</dbReference>
<keyword evidence="3" id="KW-1185">Reference proteome</keyword>
<dbReference type="GO" id="GO:0005737">
    <property type="term" value="C:cytoplasm"/>
    <property type="evidence" value="ECO:0007669"/>
    <property type="project" value="TreeGrafter"/>
</dbReference>
<dbReference type="Proteomes" id="UP000030752">
    <property type="component" value="Unassembled WGS sequence"/>
</dbReference>
<dbReference type="InterPro" id="IPR016040">
    <property type="entry name" value="NAD(P)-bd_dom"/>
</dbReference>
<dbReference type="GO" id="GO:0004029">
    <property type="term" value="F:aldehyde dehydrogenase (NAD+) activity"/>
    <property type="evidence" value="ECO:0007669"/>
    <property type="project" value="TreeGrafter"/>
</dbReference>
<reference evidence="2 3" key="1">
    <citation type="submission" date="2013-03" db="EMBL/GenBank/DDBJ databases">
        <title>The Genome Sequence of Phialophora europaea CBS 101466.</title>
        <authorList>
            <consortium name="The Broad Institute Genomics Platform"/>
            <person name="Cuomo C."/>
            <person name="de Hoog S."/>
            <person name="Gorbushina A."/>
            <person name="Walker B."/>
            <person name="Young S.K."/>
            <person name="Zeng Q."/>
            <person name="Gargeya S."/>
            <person name="Fitzgerald M."/>
            <person name="Haas B."/>
            <person name="Abouelleil A."/>
            <person name="Allen A.W."/>
            <person name="Alvarado L."/>
            <person name="Arachchi H.M."/>
            <person name="Berlin A.M."/>
            <person name="Chapman S.B."/>
            <person name="Gainer-Dewar J."/>
            <person name="Goldberg J."/>
            <person name="Griggs A."/>
            <person name="Gujja S."/>
            <person name="Hansen M."/>
            <person name="Howarth C."/>
            <person name="Imamovic A."/>
            <person name="Ireland A."/>
            <person name="Larimer J."/>
            <person name="McCowan C."/>
            <person name="Murphy C."/>
            <person name="Pearson M."/>
            <person name="Poon T.W."/>
            <person name="Priest M."/>
            <person name="Roberts A."/>
            <person name="Saif S."/>
            <person name="Shea T."/>
            <person name="Sisk P."/>
            <person name="Sykes S."/>
            <person name="Wortman J."/>
            <person name="Nusbaum C."/>
            <person name="Birren B."/>
        </authorList>
    </citation>
    <scope>NUCLEOTIDE SEQUENCE [LARGE SCALE GENOMIC DNA]</scope>
    <source>
        <strain evidence="2 3">CBS 101466</strain>
    </source>
</reference>
<proteinExistence type="predicted"/>
<gene>
    <name evidence="2" type="ORF">HMPREF1541_07043</name>
</gene>
<dbReference type="HOGENOM" id="CLU_007383_12_0_1"/>
<feature type="domain" description="NAD(P)-binding" evidence="1">
    <location>
        <begin position="9"/>
        <end position="116"/>
    </location>
</feature>
<name>W2RR65_CYPE1</name>
<dbReference type="OrthoDB" id="10262413at2759"/>
<dbReference type="InterPro" id="IPR036291">
    <property type="entry name" value="NAD(P)-bd_dom_sf"/>
</dbReference>
<dbReference type="InParanoid" id="W2RR65"/>
<dbReference type="EMBL" id="KB822722">
    <property type="protein sequence ID" value="ETN39001.1"/>
    <property type="molecule type" value="Genomic_DNA"/>
</dbReference>
<protein>
    <recommendedName>
        <fullName evidence="1">NAD(P)-binding domain-containing protein</fullName>
    </recommendedName>
</protein>
<evidence type="ECO:0000313" key="3">
    <source>
        <dbReference type="Proteomes" id="UP000030752"/>
    </source>
</evidence>
<sequence length="352" mass="37464">MHHNILLTGVSGYLGGTLLANLATAALPPYSQVFALVRSDSQAEAVLASSNATPLVFDVGDAAAVRDAVTGNDITIVVFCIDAIKSVTQSYMIKALSEVKERTGKDVHFIHTSGAKLFSSHAGAPTNRTLMDDETGIHEIHKTQRAVIPAVQPAIETNITVVELAERLGVYAYVFVPCVVYGEGSGFGNHISIQTAAICRAAKAVRRVHSVDAGNPTWPVSHITDTTNLYISILHAILSGPQTLPPHGRSGYYLAASGSVAWLDLYAAMARALARRGIVDDDKVVPATPETIERMATALQCPVEVVALQIGGCCTFTARNGSNIGWKPVYEPEHVLEAATKEVDLVLANWKG</sequence>
<dbReference type="Gene3D" id="3.40.50.720">
    <property type="entry name" value="NAD(P)-binding Rossmann-like Domain"/>
    <property type="match status" value="1"/>
</dbReference>
<dbReference type="Pfam" id="PF13460">
    <property type="entry name" value="NAD_binding_10"/>
    <property type="match status" value="1"/>
</dbReference>
<organism evidence="2 3">
    <name type="scientific">Cyphellophora europaea (strain CBS 101466)</name>
    <name type="common">Phialophora europaea</name>
    <dbReference type="NCBI Taxonomy" id="1220924"/>
    <lineage>
        <taxon>Eukaryota</taxon>
        <taxon>Fungi</taxon>
        <taxon>Dikarya</taxon>
        <taxon>Ascomycota</taxon>
        <taxon>Pezizomycotina</taxon>
        <taxon>Eurotiomycetes</taxon>
        <taxon>Chaetothyriomycetidae</taxon>
        <taxon>Chaetothyriales</taxon>
        <taxon>Cyphellophoraceae</taxon>
        <taxon>Cyphellophora</taxon>
    </lineage>
</organism>
<dbReference type="VEuPathDB" id="FungiDB:HMPREF1541_07043"/>
<accession>W2RR65</accession>
<evidence type="ECO:0000313" key="2">
    <source>
        <dbReference type="EMBL" id="ETN39001.1"/>
    </source>
</evidence>
<dbReference type="InterPro" id="IPR051783">
    <property type="entry name" value="NAD(P)-dependent_oxidoreduct"/>
</dbReference>
<dbReference type="eggNOG" id="ENOG502SJ62">
    <property type="taxonomic scope" value="Eukaryota"/>
</dbReference>
<dbReference type="STRING" id="1220924.W2RR65"/>
<dbReference type="AlphaFoldDB" id="W2RR65"/>